<keyword evidence="3" id="KW-1185">Reference proteome</keyword>
<dbReference type="EMBL" id="JAHZIK010003305">
    <property type="protein sequence ID" value="MBW7461819.1"/>
    <property type="molecule type" value="Genomic_DNA"/>
</dbReference>
<evidence type="ECO:0000313" key="3">
    <source>
        <dbReference type="Proteomes" id="UP001519887"/>
    </source>
</evidence>
<sequence length="56" mass="6049">EGASLAQVCGMNGVPFVVIRSMSDKADGSAHVNFADFTVEASVNSHRIIDEMLRHM</sequence>
<name>A0ABS7CLP4_9BACL</name>
<feature type="non-terminal residue" evidence="2">
    <location>
        <position position="1"/>
    </location>
</feature>
<dbReference type="InterPro" id="IPR035994">
    <property type="entry name" value="Nucleoside_phosphorylase_sf"/>
</dbReference>
<proteinExistence type="predicted"/>
<dbReference type="Proteomes" id="UP001519887">
    <property type="component" value="Unassembled WGS sequence"/>
</dbReference>
<feature type="domain" description="Nucleoside phosphorylase" evidence="1">
    <location>
        <begin position="1"/>
        <end position="54"/>
    </location>
</feature>
<reference evidence="2 3" key="1">
    <citation type="submission" date="2021-07" db="EMBL/GenBank/DDBJ databases">
        <title>Paenibacillus radiodurans sp. nov., isolated from the southeastern edge of Tengger Desert.</title>
        <authorList>
            <person name="Zhang G."/>
        </authorList>
    </citation>
    <scope>NUCLEOTIDE SEQUENCE [LARGE SCALE GENOMIC DNA]</scope>
    <source>
        <strain evidence="2 3">CCM 7311</strain>
    </source>
</reference>
<dbReference type="SUPFAM" id="SSF53167">
    <property type="entry name" value="Purine and uridine phosphorylases"/>
    <property type="match status" value="1"/>
</dbReference>
<organism evidence="2 3">
    <name type="scientific">Paenibacillus sepulcri</name>
    <dbReference type="NCBI Taxonomy" id="359917"/>
    <lineage>
        <taxon>Bacteria</taxon>
        <taxon>Bacillati</taxon>
        <taxon>Bacillota</taxon>
        <taxon>Bacilli</taxon>
        <taxon>Bacillales</taxon>
        <taxon>Paenibacillaceae</taxon>
        <taxon>Paenibacillus</taxon>
    </lineage>
</organism>
<comment type="caution">
    <text evidence="2">The sequence shown here is derived from an EMBL/GenBank/DDBJ whole genome shotgun (WGS) entry which is preliminary data.</text>
</comment>
<evidence type="ECO:0000313" key="2">
    <source>
        <dbReference type="EMBL" id="MBW7461819.1"/>
    </source>
</evidence>
<dbReference type="Gene3D" id="3.40.50.1580">
    <property type="entry name" value="Nucleoside phosphorylase domain"/>
    <property type="match status" value="1"/>
</dbReference>
<protein>
    <submittedName>
        <fullName evidence="2">5'-methylthioadenosine/adenosylhomocysteine nucleosidase</fullName>
    </submittedName>
</protein>
<accession>A0ABS7CLP4</accession>
<evidence type="ECO:0000259" key="1">
    <source>
        <dbReference type="Pfam" id="PF01048"/>
    </source>
</evidence>
<dbReference type="Pfam" id="PF01048">
    <property type="entry name" value="PNP_UDP_1"/>
    <property type="match status" value="1"/>
</dbReference>
<gene>
    <name evidence="2" type="ORF">K0U00_47995</name>
</gene>
<dbReference type="InterPro" id="IPR000845">
    <property type="entry name" value="Nucleoside_phosphorylase_d"/>
</dbReference>